<dbReference type="AlphaFoldDB" id="A0A8J3BKG4"/>
<evidence type="ECO:0000313" key="4">
    <source>
        <dbReference type="Proteomes" id="UP000662200"/>
    </source>
</evidence>
<protein>
    <recommendedName>
        <fullName evidence="2">UPF0102 protein GCM10010124_20750</fullName>
    </recommendedName>
</protein>
<dbReference type="RefSeq" id="WP_189114043.1">
    <property type="nucleotide sequence ID" value="NZ_BMQC01000006.1"/>
</dbReference>
<dbReference type="PANTHER" id="PTHR34039">
    <property type="entry name" value="UPF0102 PROTEIN YRAN"/>
    <property type="match status" value="1"/>
</dbReference>
<dbReference type="InterPro" id="IPR011856">
    <property type="entry name" value="tRNA_endonuc-like_dom_sf"/>
</dbReference>
<sequence>MTKASTRALGATGEAMAAAYLTRAGMTILDRNWRCPAGEIDLVARDGPAVAFVEVKTRRGTGYGTPAAAVDPRKAARLRRLGARWLAATALRPPVVRFDVVAITVAGDGTARIDHRPGAF</sequence>
<name>A0A8J3BKG4_9ACTN</name>
<dbReference type="HAMAP" id="MF_00048">
    <property type="entry name" value="UPF0102"/>
    <property type="match status" value="1"/>
</dbReference>
<evidence type="ECO:0000256" key="1">
    <source>
        <dbReference type="ARBA" id="ARBA00006738"/>
    </source>
</evidence>
<dbReference type="EMBL" id="BMQC01000006">
    <property type="protein sequence ID" value="GGK28007.1"/>
    <property type="molecule type" value="Genomic_DNA"/>
</dbReference>
<evidence type="ECO:0000256" key="2">
    <source>
        <dbReference type="HAMAP-Rule" id="MF_00048"/>
    </source>
</evidence>
<dbReference type="NCBIfam" id="NF009150">
    <property type="entry name" value="PRK12497.1-3"/>
    <property type="match status" value="1"/>
</dbReference>
<dbReference type="Gene3D" id="3.40.1350.10">
    <property type="match status" value="1"/>
</dbReference>
<dbReference type="PANTHER" id="PTHR34039:SF1">
    <property type="entry name" value="UPF0102 PROTEIN YRAN"/>
    <property type="match status" value="1"/>
</dbReference>
<proteinExistence type="inferred from homology"/>
<dbReference type="NCBIfam" id="NF009154">
    <property type="entry name" value="PRK12497.3-3"/>
    <property type="match status" value="1"/>
</dbReference>
<keyword evidence="4" id="KW-1185">Reference proteome</keyword>
<dbReference type="Pfam" id="PF02021">
    <property type="entry name" value="UPF0102"/>
    <property type="match status" value="1"/>
</dbReference>
<organism evidence="3 4">
    <name type="scientific">Pilimelia terevasa</name>
    <dbReference type="NCBI Taxonomy" id="53372"/>
    <lineage>
        <taxon>Bacteria</taxon>
        <taxon>Bacillati</taxon>
        <taxon>Actinomycetota</taxon>
        <taxon>Actinomycetes</taxon>
        <taxon>Micromonosporales</taxon>
        <taxon>Micromonosporaceae</taxon>
        <taxon>Pilimelia</taxon>
    </lineage>
</organism>
<dbReference type="InterPro" id="IPR003509">
    <property type="entry name" value="UPF0102_YraN-like"/>
</dbReference>
<dbReference type="SUPFAM" id="SSF52980">
    <property type="entry name" value="Restriction endonuclease-like"/>
    <property type="match status" value="1"/>
</dbReference>
<accession>A0A8J3BKG4</accession>
<gene>
    <name evidence="3" type="ORF">GCM10010124_20750</name>
</gene>
<dbReference type="CDD" id="cd20736">
    <property type="entry name" value="PoNe_Nuclease"/>
    <property type="match status" value="1"/>
</dbReference>
<dbReference type="Proteomes" id="UP000662200">
    <property type="component" value="Unassembled WGS sequence"/>
</dbReference>
<dbReference type="NCBIfam" id="TIGR00252">
    <property type="entry name" value="YraN family protein"/>
    <property type="match status" value="1"/>
</dbReference>
<reference evidence="3" key="1">
    <citation type="journal article" date="2014" name="Int. J. Syst. Evol. Microbiol.">
        <title>Complete genome sequence of Corynebacterium casei LMG S-19264T (=DSM 44701T), isolated from a smear-ripened cheese.</title>
        <authorList>
            <consortium name="US DOE Joint Genome Institute (JGI-PGF)"/>
            <person name="Walter F."/>
            <person name="Albersmeier A."/>
            <person name="Kalinowski J."/>
            <person name="Ruckert C."/>
        </authorList>
    </citation>
    <scope>NUCLEOTIDE SEQUENCE</scope>
    <source>
        <strain evidence="3">JCM 3091</strain>
    </source>
</reference>
<dbReference type="InterPro" id="IPR011335">
    <property type="entry name" value="Restrct_endonuc-II-like"/>
</dbReference>
<reference evidence="3" key="2">
    <citation type="submission" date="2020-09" db="EMBL/GenBank/DDBJ databases">
        <authorList>
            <person name="Sun Q."/>
            <person name="Ohkuma M."/>
        </authorList>
    </citation>
    <scope>NUCLEOTIDE SEQUENCE</scope>
    <source>
        <strain evidence="3">JCM 3091</strain>
    </source>
</reference>
<dbReference type="GO" id="GO:0003676">
    <property type="term" value="F:nucleic acid binding"/>
    <property type="evidence" value="ECO:0007669"/>
    <property type="project" value="InterPro"/>
</dbReference>
<comment type="similarity">
    <text evidence="1 2">Belongs to the UPF0102 family.</text>
</comment>
<comment type="caution">
    <text evidence="3">The sequence shown here is derived from an EMBL/GenBank/DDBJ whole genome shotgun (WGS) entry which is preliminary data.</text>
</comment>
<evidence type="ECO:0000313" key="3">
    <source>
        <dbReference type="EMBL" id="GGK28007.1"/>
    </source>
</evidence>